<feature type="compositionally biased region" description="Polar residues" evidence="1">
    <location>
        <begin position="43"/>
        <end position="52"/>
    </location>
</feature>
<dbReference type="EMBL" id="GBRH01212010">
    <property type="protein sequence ID" value="JAD85885.1"/>
    <property type="molecule type" value="Transcribed_RNA"/>
</dbReference>
<reference evidence="2" key="2">
    <citation type="journal article" date="2015" name="Data Brief">
        <title>Shoot transcriptome of the giant reed, Arundo donax.</title>
        <authorList>
            <person name="Barrero R.A."/>
            <person name="Guerrero F.D."/>
            <person name="Moolhuijzen P."/>
            <person name="Goolsby J.A."/>
            <person name="Tidwell J."/>
            <person name="Bellgard S.E."/>
            <person name="Bellgard M.I."/>
        </authorList>
    </citation>
    <scope>NUCLEOTIDE SEQUENCE</scope>
    <source>
        <tissue evidence="2">Shoot tissue taken approximately 20 cm above the soil surface</tissue>
    </source>
</reference>
<organism evidence="2">
    <name type="scientific">Arundo donax</name>
    <name type="common">Giant reed</name>
    <name type="synonym">Donax arundinaceus</name>
    <dbReference type="NCBI Taxonomy" id="35708"/>
    <lineage>
        <taxon>Eukaryota</taxon>
        <taxon>Viridiplantae</taxon>
        <taxon>Streptophyta</taxon>
        <taxon>Embryophyta</taxon>
        <taxon>Tracheophyta</taxon>
        <taxon>Spermatophyta</taxon>
        <taxon>Magnoliopsida</taxon>
        <taxon>Liliopsida</taxon>
        <taxon>Poales</taxon>
        <taxon>Poaceae</taxon>
        <taxon>PACMAD clade</taxon>
        <taxon>Arundinoideae</taxon>
        <taxon>Arundineae</taxon>
        <taxon>Arundo</taxon>
    </lineage>
</organism>
<evidence type="ECO:0000313" key="2">
    <source>
        <dbReference type="EMBL" id="JAD85885.1"/>
    </source>
</evidence>
<protein>
    <submittedName>
        <fullName evidence="2">Uncharacterized protein</fullName>
    </submittedName>
</protein>
<accession>A0A0A9NMQ5</accession>
<feature type="region of interest" description="Disordered" evidence="1">
    <location>
        <begin position="41"/>
        <end position="61"/>
    </location>
</feature>
<name>A0A0A9NMQ5_ARUDO</name>
<evidence type="ECO:0000256" key="1">
    <source>
        <dbReference type="SAM" id="MobiDB-lite"/>
    </source>
</evidence>
<proteinExistence type="predicted"/>
<sequence length="61" mass="6952">MLHMKGQPKKEKQDSKCKMILHAMACKQGHGKNTLYHKHVPSRCSSETTPDLNKSIKLFDS</sequence>
<reference evidence="2" key="1">
    <citation type="submission" date="2014-09" db="EMBL/GenBank/DDBJ databases">
        <authorList>
            <person name="Magalhaes I.L.F."/>
            <person name="Oliveira U."/>
            <person name="Santos F.R."/>
            <person name="Vidigal T.H.D.A."/>
            <person name="Brescovit A.D."/>
            <person name="Santos A.J."/>
        </authorList>
    </citation>
    <scope>NUCLEOTIDE SEQUENCE</scope>
    <source>
        <tissue evidence="2">Shoot tissue taken approximately 20 cm above the soil surface</tissue>
    </source>
</reference>
<dbReference type="AlphaFoldDB" id="A0A0A9NMQ5"/>